<evidence type="ECO:0000313" key="3">
    <source>
        <dbReference type="Proteomes" id="UP001196661"/>
    </source>
</evidence>
<gene>
    <name evidence="2" type="ORF">IXB28_13970</name>
</gene>
<dbReference type="Pfam" id="PF02698">
    <property type="entry name" value="DUF218"/>
    <property type="match status" value="1"/>
</dbReference>
<dbReference type="RefSeq" id="WP_215619210.1">
    <property type="nucleotide sequence ID" value="NZ_JADOER010000012.1"/>
</dbReference>
<dbReference type="Gene3D" id="3.40.50.620">
    <property type="entry name" value="HUPs"/>
    <property type="match status" value="1"/>
</dbReference>
<dbReference type="InterPro" id="IPR003848">
    <property type="entry name" value="DUF218"/>
</dbReference>
<organism evidence="2 3">
    <name type="scientific">Leptothoe kymatousa TAU-MAC 1615</name>
    <dbReference type="NCBI Taxonomy" id="2364775"/>
    <lineage>
        <taxon>Bacteria</taxon>
        <taxon>Bacillati</taxon>
        <taxon>Cyanobacteriota</taxon>
        <taxon>Cyanophyceae</taxon>
        <taxon>Nodosilineales</taxon>
        <taxon>Cymatolegaceae</taxon>
        <taxon>Leptothoe</taxon>
        <taxon>Leptothoe kymatousa</taxon>
    </lineage>
</organism>
<proteinExistence type="predicted"/>
<dbReference type="Proteomes" id="UP001196661">
    <property type="component" value="Unassembled WGS sequence"/>
</dbReference>
<feature type="domain" description="DUF218" evidence="1">
    <location>
        <begin position="6"/>
        <end position="131"/>
    </location>
</feature>
<reference evidence="2 3" key="1">
    <citation type="journal article" date="2021" name="Mar. Drugs">
        <title>Genome Reduction and Secondary Metabolism of the Marine Sponge-Associated Cyanobacterium Leptothoe.</title>
        <authorList>
            <person name="Konstantinou D."/>
            <person name="Popin R.V."/>
            <person name="Fewer D.P."/>
            <person name="Sivonen K."/>
            <person name="Gkelis S."/>
        </authorList>
    </citation>
    <scope>NUCLEOTIDE SEQUENCE [LARGE SCALE GENOMIC DNA]</scope>
    <source>
        <strain evidence="2 3">TAU-MAC 1615</strain>
    </source>
</reference>
<evidence type="ECO:0000313" key="2">
    <source>
        <dbReference type="EMBL" id="MBT9313319.1"/>
    </source>
</evidence>
<comment type="caution">
    <text evidence="2">The sequence shown here is derived from an EMBL/GenBank/DDBJ whole genome shotgun (WGS) entry which is preliminary data.</text>
</comment>
<dbReference type="InterPro" id="IPR051599">
    <property type="entry name" value="Cell_Envelope_Assoc"/>
</dbReference>
<protein>
    <submittedName>
        <fullName evidence="2">YdcF family protein</fullName>
    </submittedName>
</protein>
<evidence type="ECO:0000259" key="1">
    <source>
        <dbReference type="Pfam" id="PF02698"/>
    </source>
</evidence>
<name>A0ABS5Y7G6_9CYAN</name>
<dbReference type="EMBL" id="JADOER010000012">
    <property type="protein sequence ID" value="MBT9313319.1"/>
    <property type="molecule type" value="Genomic_DNA"/>
</dbReference>
<accession>A0ABS5Y7G6</accession>
<sequence length="213" mass="23793">MMNAYDAVFIPGGGVRANGELPLWTQRRLTHAIEISQSASYIIPLSAGTTHKPPPLDPEGFPIFESVAAAQYLIQRGIAPEQILVETCSYDTIGNVYFSRVIHIDPLQLKRLLIVTSEFHMPRTQGIFEWIYGLEGLSQNYELEFQAVSDAGIDPKLLAARKSREVKSLENVQTLAQKNQTMQQFHAWLFQQHGAYAMAKQVVRASGDVLGSY</sequence>
<dbReference type="InterPro" id="IPR014729">
    <property type="entry name" value="Rossmann-like_a/b/a_fold"/>
</dbReference>
<keyword evidence="3" id="KW-1185">Reference proteome</keyword>
<dbReference type="CDD" id="cd06259">
    <property type="entry name" value="YdcF-like"/>
    <property type="match status" value="1"/>
</dbReference>
<dbReference type="PANTHER" id="PTHR30336:SF20">
    <property type="entry name" value="DUF218 DOMAIN-CONTAINING PROTEIN"/>
    <property type="match status" value="1"/>
</dbReference>
<dbReference type="PANTHER" id="PTHR30336">
    <property type="entry name" value="INNER MEMBRANE PROTEIN, PROBABLE PERMEASE"/>
    <property type="match status" value="1"/>
</dbReference>